<gene>
    <name evidence="4" type="ORF">TKK_001885</name>
</gene>
<dbReference type="Pfam" id="PF12796">
    <property type="entry name" value="Ank_2"/>
    <property type="match status" value="1"/>
</dbReference>
<dbReference type="InterPro" id="IPR051637">
    <property type="entry name" value="Ank_repeat_dom-contain_49"/>
</dbReference>
<dbReference type="SMART" id="SM00248">
    <property type="entry name" value="ANK"/>
    <property type="match status" value="4"/>
</dbReference>
<accession>A0ABD2XL51</accession>
<dbReference type="Proteomes" id="UP001627154">
    <property type="component" value="Unassembled WGS sequence"/>
</dbReference>
<evidence type="ECO:0000256" key="1">
    <source>
        <dbReference type="ARBA" id="ARBA00022737"/>
    </source>
</evidence>
<dbReference type="PROSITE" id="PS50088">
    <property type="entry name" value="ANK_REPEAT"/>
    <property type="match status" value="2"/>
</dbReference>
<keyword evidence="5" id="KW-1185">Reference proteome</keyword>
<dbReference type="PANTHER" id="PTHR24180">
    <property type="entry name" value="CYCLIN-DEPENDENT KINASE INHIBITOR 2C-RELATED"/>
    <property type="match status" value="1"/>
</dbReference>
<feature type="repeat" description="ANK" evidence="3">
    <location>
        <begin position="196"/>
        <end position="224"/>
    </location>
</feature>
<keyword evidence="2 3" id="KW-0040">ANK repeat</keyword>
<dbReference type="EMBL" id="JBJJXI010000020">
    <property type="protein sequence ID" value="KAL3405493.1"/>
    <property type="molecule type" value="Genomic_DNA"/>
</dbReference>
<dbReference type="AlphaFoldDB" id="A0ABD2XL51"/>
<evidence type="ECO:0000313" key="5">
    <source>
        <dbReference type="Proteomes" id="UP001627154"/>
    </source>
</evidence>
<dbReference type="PANTHER" id="PTHR24180:SF45">
    <property type="entry name" value="POLY [ADP-RIBOSE] POLYMERASE TANKYRASE"/>
    <property type="match status" value="1"/>
</dbReference>
<comment type="caution">
    <text evidence="4">The sequence shown here is derived from an EMBL/GenBank/DDBJ whole genome shotgun (WGS) entry which is preliminary data.</text>
</comment>
<protein>
    <submittedName>
        <fullName evidence="4">Uncharacterized protein</fullName>
    </submittedName>
</protein>
<evidence type="ECO:0000256" key="2">
    <source>
        <dbReference type="ARBA" id="ARBA00023043"/>
    </source>
</evidence>
<feature type="repeat" description="ANK" evidence="3">
    <location>
        <begin position="265"/>
        <end position="293"/>
    </location>
</feature>
<proteinExistence type="predicted"/>
<dbReference type="Gene3D" id="1.25.40.20">
    <property type="entry name" value="Ankyrin repeat-containing domain"/>
    <property type="match status" value="1"/>
</dbReference>
<organism evidence="4 5">
    <name type="scientific">Trichogramma kaykai</name>
    <dbReference type="NCBI Taxonomy" id="54128"/>
    <lineage>
        <taxon>Eukaryota</taxon>
        <taxon>Metazoa</taxon>
        <taxon>Ecdysozoa</taxon>
        <taxon>Arthropoda</taxon>
        <taxon>Hexapoda</taxon>
        <taxon>Insecta</taxon>
        <taxon>Pterygota</taxon>
        <taxon>Neoptera</taxon>
        <taxon>Endopterygota</taxon>
        <taxon>Hymenoptera</taxon>
        <taxon>Apocrita</taxon>
        <taxon>Proctotrupomorpha</taxon>
        <taxon>Chalcidoidea</taxon>
        <taxon>Trichogrammatidae</taxon>
        <taxon>Trichogramma</taxon>
    </lineage>
</organism>
<keyword evidence="1" id="KW-0677">Repeat</keyword>
<dbReference type="SUPFAM" id="SSF48403">
    <property type="entry name" value="Ankyrin repeat"/>
    <property type="match status" value="1"/>
</dbReference>
<sequence>MNIPDDFNVNNDRRGVEVNNDVARVNCEKLKSLRNKINWEIKGKRYEFLYQLYPIVVHWEGDLPNLREIFQKKEIDWFLTEDVKNFKKKPIRPLGMGLLINFVIRTGYKDEPDLDEDGGPSLRRTTPIHRATILDQAVIKNLFEIYNKFDCNYVDESGYTHFHAACMFGLDDVVRKFLEHRQQQVNSFAGMPVNPPLHLAVVHGHEKVVDLLMRHGADPNIVNKDKRTVLHIICMRERDDGLVEFFFEIVEKNNRRVQIDAKDKKGLTPLQWAVATLLPNAVESLLNRGADLSSFVFPTKVHFGKMFDQDRFYKLYYESDDFKLKLASRALSVVRRLEQKGHELDGKSVFVIMKFFAKHELFDETEHLEFCRRDPNLLNESRSMFIDENLSLHDLIQLEPDEAAKRIKYSTIFKFASANKLWTSLPKDAHEATLEYLCELMLGRSSRRWTMESVSLLTRHRALILFVINIVEKLKLVTQQSKT</sequence>
<evidence type="ECO:0000313" key="4">
    <source>
        <dbReference type="EMBL" id="KAL3405493.1"/>
    </source>
</evidence>
<dbReference type="InterPro" id="IPR002110">
    <property type="entry name" value="Ankyrin_rpt"/>
</dbReference>
<dbReference type="PROSITE" id="PS50297">
    <property type="entry name" value="ANK_REP_REGION"/>
    <property type="match status" value="2"/>
</dbReference>
<evidence type="ECO:0000256" key="3">
    <source>
        <dbReference type="PROSITE-ProRule" id="PRU00023"/>
    </source>
</evidence>
<dbReference type="InterPro" id="IPR036770">
    <property type="entry name" value="Ankyrin_rpt-contain_sf"/>
</dbReference>
<reference evidence="4 5" key="1">
    <citation type="journal article" date="2024" name="bioRxiv">
        <title>A reference genome for Trichogramma kaykai: A tiny desert-dwelling parasitoid wasp with competing sex-ratio distorters.</title>
        <authorList>
            <person name="Culotta J."/>
            <person name="Lindsey A.R."/>
        </authorList>
    </citation>
    <scope>NUCLEOTIDE SEQUENCE [LARGE SCALE GENOMIC DNA]</scope>
    <source>
        <strain evidence="4 5">KSX58</strain>
    </source>
</reference>
<name>A0ABD2XL51_9HYME</name>